<sequence>MKKILSLALFALIAFQANAQFEKTLLWEISGNGLKKKSYVYGTFHVNEKISYHLTDAFYKHLLEADIVSNESNPDSWGELLDLYMNIRPQKKPKFYSNFYLKPVTKQDLMPLFMNYNLFNQMSSGVEGRQADYSENTVLDMFIYQTAKKYNKKAIGLEDAKKSFITMRKLESMAQTLDEEEENTEEDEEKKALLTKILKGKSIYNTLKDIYREKDIVMLDSLSKLSEKPEKHKVMIVDRNYDMVKSIDSLAHQGSLFSAVGAAHLGGKEGVLQLLINKGYTLTPIIGTLTKKGETDKKTIEEFFPNPKTKTQTTADKMIQTVDFDLDFSFDKIKGTLDLTNGGVLSMVRVPIHNYMQKKNEYFNHKSIDSLLYEFIPGEILEKKEIKGDSYIGYDVKNKSKAGNYQHYRFYVTPLEIVSFCFSGSGTYAKQYEQSIFEKLKIKDFKNSWERIYPLKGGFSILMPEFAVQYGNNEKSISDVTFEAYDPIEKSYYFLIENTSLDMEFMDDRTFQHQQIQNEFYMNQEMKETAQFDETTKEYTSTSENEHRKVKLKSIIQGNKFYLLGAVDASEPSSSKFFDSFTFKEFSNAESTVYNDTVGKYKIEIPKKINEQTILGIKNDNLGLMYRGKMGANEFESKEFESHTGNTVAVDITNYDRYFQVATMDSLKNEYSKSLKTLLDKKNYIQVDSDPLTSVWNNYFKEYEKTEVLGITFTHNNVLDCDVADALVSVKNSDQALKLRTFFMNNRRITLKTLVDRNYKNDDVFIEKSFSTFVPEKTDAKSILDDKIALFIEEASSESDSIRKIAFENLHTLSLKESDFERVTNFLDTFEFRDSDSDGKSTLYEKLGNIKLPKVASYLENKYKAQGTKTTEQLAILNALAAQKTETSYRLVLKLMDFDLPVSEDTYELNELFWNFNRNIETSKVLFPDIFQFYGIEEYNELIVRFCNAVLDKKLGSPKKIAAFQKLILTHSKLEYKRILNREEKKASVEENEDEIDYAAYEDEDENPNGDLINYLSLLSYMPKNSSVTDLMEKIKKLDSPEIQLEILKLEIKHNTATKESIKKRLENPKTKFNTILLLQDHHDFGLLNDITDDEIALAAMTYFDKLKENAKIQFLEKRKIKKGKHEAVFYFYQTQNTKDGKTVGNKSFNSMAFLIENGKIIPKAYYSPILEEIDEENTVEILIPAIMKETLNEDHPDCSFRKNRNRENQYNYEY</sequence>
<feature type="chain" id="PRO_5030597088" evidence="2">
    <location>
        <begin position="20"/>
        <end position="1215"/>
    </location>
</feature>
<evidence type="ECO:0000256" key="1">
    <source>
        <dbReference type="SAM" id="Coils"/>
    </source>
</evidence>
<dbReference type="RefSeq" id="WP_171221502.1">
    <property type="nucleotide sequence ID" value="NZ_CP121446.1"/>
</dbReference>
<dbReference type="CDD" id="cd14789">
    <property type="entry name" value="Tiki"/>
    <property type="match status" value="1"/>
</dbReference>
<protein>
    <submittedName>
        <fullName evidence="3">TraB/GumN family protein</fullName>
    </submittedName>
</protein>
<gene>
    <name evidence="3" type="ORF">HKT18_03730</name>
</gene>
<name>A0A7Y3R876_9FLAO</name>
<reference evidence="3 4" key="1">
    <citation type="submission" date="2020-05" db="EMBL/GenBank/DDBJ databases">
        <title>Draft genome of Flavobacterium sp. IMCC34852.</title>
        <authorList>
            <person name="Song J."/>
            <person name="Cho J.-C."/>
        </authorList>
    </citation>
    <scope>NUCLEOTIDE SEQUENCE [LARGE SCALE GENOMIC DNA]</scope>
    <source>
        <strain evidence="3 4">IMCC34852</strain>
    </source>
</reference>
<dbReference type="InterPro" id="IPR002816">
    <property type="entry name" value="TraB/PrgY/GumN_fam"/>
</dbReference>
<dbReference type="AlphaFoldDB" id="A0A7Y3R876"/>
<keyword evidence="4" id="KW-1185">Reference proteome</keyword>
<evidence type="ECO:0000313" key="4">
    <source>
        <dbReference type="Proteomes" id="UP000536509"/>
    </source>
</evidence>
<comment type="caution">
    <text evidence="3">The sequence shown here is derived from an EMBL/GenBank/DDBJ whole genome shotgun (WGS) entry which is preliminary data.</text>
</comment>
<evidence type="ECO:0000256" key="2">
    <source>
        <dbReference type="SAM" id="SignalP"/>
    </source>
</evidence>
<keyword evidence="1" id="KW-0175">Coiled coil</keyword>
<feature type="coiled-coil region" evidence="1">
    <location>
        <begin position="167"/>
        <end position="197"/>
    </location>
</feature>
<keyword evidence="2" id="KW-0732">Signal</keyword>
<dbReference type="EMBL" id="JABEVX010000001">
    <property type="protein sequence ID" value="NNT71320.1"/>
    <property type="molecule type" value="Genomic_DNA"/>
</dbReference>
<dbReference type="Proteomes" id="UP000536509">
    <property type="component" value="Unassembled WGS sequence"/>
</dbReference>
<proteinExistence type="predicted"/>
<dbReference type="Pfam" id="PF01963">
    <property type="entry name" value="TraB_PrgY_gumN"/>
    <property type="match status" value="1"/>
</dbReference>
<feature type="signal peptide" evidence="2">
    <location>
        <begin position="1"/>
        <end position="19"/>
    </location>
</feature>
<evidence type="ECO:0000313" key="3">
    <source>
        <dbReference type="EMBL" id="NNT71320.1"/>
    </source>
</evidence>
<accession>A0A7Y3R876</accession>
<organism evidence="3 4">
    <name type="scientific">Flavobacterium rivulicola</name>
    <dbReference type="NCBI Taxonomy" id="2732161"/>
    <lineage>
        <taxon>Bacteria</taxon>
        <taxon>Pseudomonadati</taxon>
        <taxon>Bacteroidota</taxon>
        <taxon>Flavobacteriia</taxon>
        <taxon>Flavobacteriales</taxon>
        <taxon>Flavobacteriaceae</taxon>
        <taxon>Flavobacterium</taxon>
    </lineage>
</organism>